<evidence type="ECO:0000313" key="2">
    <source>
        <dbReference type="EMBL" id="KMU90815.1"/>
    </source>
</evidence>
<dbReference type="AlphaFoldDB" id="A0A0J8S0B6"/>
<proteinExistence type="predicted"/>
<evidence type="ECO:0000313" key="3">
    <source>
        <dbReference type="Proteomes" id="UP000054563"/>
    </source>
</evidence>
<accession>A0A0J8S0B6</accession>
<protein>
    <submittedName>
        <fullName evidence="2">Uncharacterized protein</fullName>
    </submittedName>
</protein>
<sequence>MTAKGRPEEGRTASSRPGTSPLPTEGRRRKVQGSARESWRLDQGIIPLSNWSIVAGE</sequence>
<evidence type="ECO:0000256" key="1">
    <source>
        <dbReference type="SAM" id="MobiDB-lite"/>
    </source>
</evidence>
<reference evidence="3" key="1">
    <citation type="journal article" date="2010" name="Genome Res.">
        <title>Population genomic sequencing of Coccidioides fungi reveals recent hybridization and transposon control.</title>
        <authorList>
            <person name="Neafsey D.E."/>
            <person name="Barker B.M."/>
            <person name="Sharpton T.J."/>
            <person name="Stajich J.E."/>
            <person name="Park D.J."/>
            <person name="Whiston E."/>
            <person name="Hung C.-Y."/>
            <person name="McMahan C."/>
            <person name="White J."/>
            <person name="Sykes S."/>
            <person name="Heiman D."/>
            <person name="Young S."/>
            <person name="Zeng Q."/>
            <person name="Abouelleil A."/>
            <person name="Aftuck L."/>
            <person name="Bessette D."/>
            <person name="Brown A."/>
            <person name="FitzGerald M."/>
            <person name="Lui A."/>
            <person name="Macdonald J.P."/>
            <person name="Priest M."/>
            <person name="Orbach M.J."/>
            <person name="Galgiani J.N."/>
            <person name="Kirkland T.N."/>
            <person name="Cole G.T."/>
            <person name="Birren B.W."/>
            <person name="Henn M.R."/>
            <person name="Taylor J.W."/>
            <person name="Rounsley S.D."/>
        </authorList>
    </citation>
    <scope>NUCLEOTIDE SEQUENCE [LARGE SCALE GENOMIC DNA]</scope>
    <source>
        <strain evidence="3">H538.4</strain>
    </source>
</reference>
<organism evidence="2 3">
    <name type="scientific">Coccidioides immitis H538.4</name>
    <dbReference type="NCBI Taxonomy" id="396776"/>
    <lineage>
        <taxon>Eukaryota</taxon>
        <taxon>Fungi</taxon>
        <taxon>Dikarya</taxon>
        <taxon>Ascomycota</taxon>
        <taxon>Pezizomycotina</taxon>
        <taxon>Eurotiomycetes</taxon>
        <taxon>Eurotiomycetidae</taxon>
        <taxon>Onygenales</taxon>
        <taxon>Onygenaceae</taxon>
        <taxon>Coccidioides</taxon>
    </lineage>
</organism>
<dbReference type="Proteomes" id="UP000054563">
    <property type="component" value="Unassembled WGS sequence"/>
</dbReference>
<dbReference type="EMBL" id="DS017026">
    <property type="protein sequence ID" value="KMU90815.1"/>
    <property type="molecule type" value="Genomic_DNA"/>
</dbReference>
<dbReference type="VEuPathDB" id="FungiDB:CIHG_08619"/>
<feature type="region of interest" description="Disordered" evidence="1">
    <location>
        <begin position="1"/>
        <end position="39"/>
    </location>
</feature>
<feature type="compositionally biased region" description="Polar residues" evidence="1">
    <location>
        <begin position="12"/>
        <end position="22"/>
    </location>
</feature>
<feature type="compositionally biased region" description="Basic and acidic residues" evidence="1">
    <location>
        <begin position="1"/>
        <end position="11"/>
    </location>
</feature>
<gene>
    <name evidence="2" type="ORF">CIHG_08619</name>
</gene>
<name>A0A0J8S0B6_COCIT</name>